<dbReference type="AlphaFoldDB" id="A0A445N0X0"/>
<accession>A0A445N0X0</accession>
<proteinExistence type="predicted"/>
<protein>
    <submittedName>
        <fullName evidence="1">Uncharacterized protein</fullName>
    </submittedName>
</protein>
<dbReference type="EMBL" id="OJIN01000199">
    <property type="protein sequence ID" value="SPD75384.1"/>
    <property type="molecule type" value="Genomic_DNA"/>
</dbReference>
<reference evidence="1" key="1">
    <citation type="submission" date="2018-01" db="EMBL/GenBank/DDBJ databases">
        <authorList>
            <person name="Regsiter A."/>
            <person name="William W."/>
        </authorList>
    </citation>
    <scope>NUCLEOTIDE SEQUENCE</scope>
    <source>
        <strain evidence="1">TRIP AH-1</strain>
    </source>
</reference>
<sequence>MVFFVQIVAKICHFNGMVGLHDHPTPFNLLNNDLFYFSSHFFKLADLLHQLKTIEIYSRSPVNYSPLRNMQVIWPAYSVSPIYLVAW</sequence>
<organism evidence="1">
    <name type="scientific">uncultured Desulfobacterium sp</name>
    <dbReference type="NCBI Taxonomy" id="201089"/>
    <lineage>
        <taxon>Bacteria</taxon>
        <taxon>Pseudomonadati</taxon>
        <taxon>Thermodesulfobacteriota</taxon>
        <taxon>Desulfobacteria</taxon>
        <taxon>Desulfobacterales</taxon>
        <taxon>Desulfobacteriaceae</taxon>
        <taxon>Desulfobacterium</taxon>
        <taxon>environmental samples</taxon>
    </lineage>
</organism>
<evidence type="ECO:0000313" key="1">
    <source>
        <dbReference type="EMBL" id="SPD75384.1"/>
    </source>
</evidence>
<gene>
    <name evidence="1" type="ORF">PITCH_A560025</name>
</gene>
<name>A0A445N0X0_9BACT</name>